<gene>
    <name evidence="2" type="ORF">RC74_04840</name>
</gene>
<evidence type="ECO:0000256" key="1">
    <source>
        <dbReference type="SAM" id="SignalP"/>
    </source>
</evidence>
<dbReference type="AlphaFoldDB" id="A0A126UXT6"/>
<feature type="chain" id="PRO_5007443135" description="Glycine zipper domain-containing protein" evidence="1">
    <location>
        <begin position="30"/>
        <end position="235"/>
    </location>
</feature>
<proteinExistence type="predicted"/>
<dbReference type="Proteomes" id="UP000070371">
    <property type="component" value="Chromosome"/>
</dbReference>
<dbReference type="STRING" id="1579316.RC74_04840"/>
<evidence type="ECO:0008006" key="4">
    <source>
        <dbReference type="Google" id="ProtNLM"/>
    </source>
</evidence>
<evidence type="ECO:0000313" key="2">
    <source>
        <dbReference type="EMBL" id="AML50697.1"/>
    </source>
</evidence>
<reference evidence="2 3" key="1">
    <citation type="submission" date="2016-02" db="EMBL/GenBank/DDBJ databases">
        <title>Complete genome sequence of Halocynthiibacter arcticus PAMC 20958t from arctic marine sediment.</title>
        <authorList>
            <person name="Lee Y.M."/>
            <person name="Baek K."/>
            <person name="Lee H.K."/>
            <person name="Shin S.C."/>
        </authorList>
    </citation>
    <scope>NUCLEOTIDE SEQUENCE [LARGE SCALE GENOMIC DNA]</scope>
    <source>
        <strain evidence="2">PAMC 20958</strain>
    </source>
</reference>
<dbReference type="OrthoDB" id="7870135at2"/>
<dbReference type="KEGG" id="hat:RC74_04840"/>
<evidence type="ECO:0000313" key="3">
    <source>
        <dbReference type="Proteomes" id="UP000070371"/>
    </source>
</evidence>
<keyword evidence="3" id="KW-1185">Reference proteome</keyword>
<dbReference type="EMBL" id="CP014327">
    <property type="protein sequence ID" value="AML50697.1"/>
    <property type="molecule type" value="Genomic_DNA"/>
</dbReference>
<dbReference type="RefSeq" id="WP_039002381.1">
    <property type="nucleotide sequence ID" value="NZ_CP014327.1"/>
</dbReference>
<organism evidence="2 3">
    <name type="scientific">Falsihalocynthiibacter arcticus</name>
    <dbReference type="NCBI Taxonomy" id="1579316"/>
    <lineage>
        <taxon>Bacteria</taxon>
        <taxon>Pseudomonadati</taxon>
        <taxon>Pseudomonadota</taxon>
        <taxon>Alphaproteobacteria</taxon>
        <taxon>Rhodobacterales</taxon>
        <taxon>Roseobacteraceae</taxon>
        <taxon>Falsihalocynthiibacter</taxon>
    </lineage>
</organism>
<dbReference type="PROSITE" id="PS51257">
    <property type="entry name" value="PROKAR_LIPOPROTEIN"/>
    <property type="match status" value="1"/>
</dbReference>
<accession>A0A126UXT6</accession>
<name>A0A126UXT6_9RHOB</name>
<feature type="signal peptide" evidence="1">
    <location>
        <begin position="1"/>
        <end position="29"/>
    </location>
</feature>
<protein>
    <recommendedName>
        <fullName evidence="4">Glycine zipper domain-containing protein</fullName>
    </recommendedName>
</protein>
<keyword evidence="1" id="KW-0732">Signal</keyword>
<sequence length="235" mass="24739">MARRRYFRGLTLLTTVASLALVACGPTQTSPKKMAIAPTTTVSASSAEKQLQRQATAMQKTILEGAVAGALLAGALSSNRRGAISIGPAIGFGMVIGGSAGTYVAFLQKQYSNNEQRLNAVKSDIDANSAEIQQTINVMREVLAVQEAELKSVRARVNSGASPEALYAELADANANLLNMQLAIEGADRRQAELGQVRGLVLANNNTSLIDPDLAALAQQITSMKAIANDLENQL</sequence>